<evidence type="ECO:0000259" key="1">
    <source>
        <dbReference type="Pfam" id="PF13443"/>
    </source>
</evidence>
<organism evidence="2 3">
    <name type="scientific">Compostibacillus humi</name>
    <dbReference type="NCBI Taxonomy" id="1245525"/>
    <lineage>
        <taxon>Bacteria</taxon>
        <taxon>Bacillati</taxon>
        <taxon>Bacillota</taxon>
        <taxon>Bacilli</taxon>
        <taxon>Bacillales</taxon>
        <taxon>Bacillaceae</taxon>
        <taxon>Compostibacillus</taxon>
    </lineage>
</organism>
<dbReference type="Proteomes" id="UP000602050">
    <property type="component" value="Unassembled WGS sequence"/>
</dbReference>
<keyword evidence="3" id="KW-1185">Reference proteome</keyword>
<protein>
    <recommendedName>
        <fullName evidence="1">HTH cro/C1-type domain-containing protein</fullName>
    </recommendedName>
</protein>
<reference evidence="2" key="1">
    <citation type="journal article" date="2014" name="Int. J. Syst. Evol. Microbiol.">
        <title>Complete genome sequence of Corynebacterium casei LMG S-19264T (=DSM 44701T), isolated from a smear-ripened cheese.</title>
        <authorList>
            <consortium name="US DOE Joint Genome Institute (JGI-PGF)"/>
            <person name="Walter F."/>
            <person name="Albersmeier A."/>
            <person name="Kalinowski J."/>
            <person name="Ruckert C."/>
        </authorList>
    </citation>
    <scope>NUCLEOTIDE SEQUENCE</scope>
    <source>
        <strain evidence="2">CGMCC 1.12360</strain>
    </source>
</reference>
<dbReference type="GO" id="GO:0003677">
    <property type="term" value="F:DNA binding"/>
    <property type="evidence" value="ECO:0007669"/>
    <property type="project" value="InterPro"/>
</dbReference>
<sequence>MNKPNFDENRRIYDVKCNLKAILDARKGTENEISIRELATKSGLKFETVRRMYHDETRRYQRESLAAICIALDIDISDLLTLVPVKE</sequence>
<comment type="caution">
    <text evidence="2">The sequence shown here is derived from an EMBL/GenBank/DDBJ whole genome shotgun (WGS) entry which is preliminary data.</text>
</comment>
<name>A0A8J3EJL4_9BACI</name>
<evidence type="ECO:0000313" key="3">
    <source>
        <dbReference type="Proteomes" id="UP000602050"/>
    </source>
</evidence>
<dbReference type="InterPro" id="IPR001387">
    <property type="entry name" value="Cro/C1-type_HTH"/>
</dbReference>
<dbReference type="Pfam" id="PF13443">
    <property type="entry name" value="HTH_26"/>
    <property type="match status" value="1"/>
</dbReference>
<dbReference type="EMBL" id="BMEV01000013">
    <property type="protein sequence ID" value="GGH72779.1"/>
    <property type="molecule type" value="Genomic_DNA"/>
</dbReference>
<proteinExistence type="predicted"/>
<feature type="domain" description="HTH cro/C1-type" evidence="1">
    <location>
        <begin position="30"/>
        <end position="84"/>
    </location>
</feature>
<reference evidence="2" key="2">
    <citation type="submission" date="2020-09" db="EMBL/GenBank/DDBJ databases">
        <authorList>
            <person name="Sun Q."/>
            <person name="Zhou Y."/>
        </authorList>
    </citation>
    <scope>NUCLEOTIDE SEQUENCE</scope>
    <source>
        <strain evidence="2">CGMCC 1.12360</strain>
    </source>
</reference>
<dbReference type="Gene3D" id="1.10.260.40">
    <property type="entry name" value="lambda repressor-like DNA-binding domains"/>
    <property type="match status" value="1"/>
</dbReference>
<dbReference type="AlphaFoldDB" id="A0A8J3EJL4"/>
<dbReference type="SUPFAM" id="SSF47413">
    <property type="entry name" value="lambda repressor-like DNA-binding domains"/>
    <property type="match status" value="1"/>
</dbReference>
<evidence type="ECO:0000313" key="2">
    <source>
        <dbReference type="EMBL" id="GGH72779.1"/>
    </source>
</evidence>
<accession>A0A8J3EJL4</accession>
<gene>
    <name evidence="2" type="ORF">GCM10010978_09990</name>
</gene>
<dbReference type="RefSeq" id="WP_188391279.1">
    <property type="nucleotide sequence ID" value="NZ_BMEV01000013.1"/>
</dbReference>
<dbReference type="InterPro" id="IPR010982">
    <property type="entry name" value="Lambda_DNA-bd_dom_sf"/>
</dbReference>